<proteinExistence type="predicted"/>
<dbReference type="AlphaFoldDB" id="A0A453T2E7"/>
<keyword evidence="3" id="KW-1185">Reference proteome</keyword>
<name>A0A453T2E7_AEGTS</name>
<dbReference type="Proteomes" id="UP000015105">
    <property type="component" value="Chromosome 7D"/>
</dbReference>
<accession>A0A453T2E7</accession>
<reference evidence="2" key="5">
    <citation type="journal article" date="2021" name="G3 (Bethesda)">
        <title>Aegilops tauschii genome assembly Aet v5.0 features greater sequence contiguity and improved annotation.</title>
        <authorList>
            <person name="Wang L."/>
            <person name="Zhu T."/>
            <person name="Rodriguez J.C."/>
            <person name="Deal K.R."/>
            <person name="Dubcovsky J."/>
            <person name="McGuire P.E."/>
            <person name="Lux T."/>
            <person name="Spannagl M."/>
            <person name="Mayer K.F.X."/>
            <person name="Baldrich P."/>
            <person name="Meyers B.C."/>
            <person name="Huo N."/>
            <person name="Gu Y.Q."/>
            <person name="Zhou H."/>
            <person name="Devos K.M."/>
            <person name="Bennetzen J.L."/>
            <person name="Unver T."/>
            <person name="Budak H."/>
            <person name="Gulick P.J."/>
            <person name="Galiba G."/>
            <person name="Kalapos B."/>
            <person name="Nelson D.R."/>
            <person name="Li P."/>
            <person name="You F.M."/>
            <person name="Luo M.C."/>
            <person name="Dvorak J."/>
        </authorList>
    </citation>
    <scope>NUCLEOTIDE SEQUENCE [LARGE SCALE GENOMIC DNA]</scope>
    <source>
        <strain evidence="2">cv. AL8/78</strain>
    </source>
</reference>
<dbReference type="Gramene" id="AET7Gv21200200.20">
    <property type="protein sequence ID" value="AET7Gv21200200.20"/>
    <property type="gene ID" value="AET7Gv21200200"/>
</dbReference>
<feature type="region of interest" description="Disordered" evidence="1">
    <location>
        <begin position="76"/>
        <end position="112"/>
    </location>
</feature>
<reference evidence="3" key="1">
    <citation type="journal article" date="2014" name="Science">
        <title>Ancient hybridizations among the ancestral genomes of bread wheat.</title>
        <authorList>
            <consortium name="International Wheat Genome Sequencing Consortium,"/>
            <person name="Marcussen T."/>
            <person name="Sandve S.R."/>
            <person name="Heier L."/>
            <person name="Spannagl M."/>
            <person name="Pfeifer M."/>
            <person name="Jakobsen K.S."/>
            <person name="Wulff B.B."/>
            <person name="Steuernagel B."/>
            <person name="Mayer K.F."/>
            <person name="Olsen O.A."/>
        </authorList>
    </citation>
    <scope>NUCLEOTIDE SEQUENCE [LARGE SCALE GENOMIC DNA]</scope>
    <source>
        <strain evidence="3">cv. AL8/78</strain>
    </source>
</reference>
<protein>
    <submittedName>
        <fullName evidence="2">Uncharacterized protein</fullName>
    </submittedName>
</protein>
<evidence type="ECO:0000313" key="2">
    <source>
        <dbReference type="EnsemblPlants" id="AET7Gv21200200.20"/>
    </source>
</evidence>
<organism evidence="2 3">
    <name type="scientific">Aegilops tauschii subsp. strangulata</name>
    <name type="common">Goatgrass</name>
    <dbReference type="NCBI Taxonomy" id="200361"/>
    <lineage>
        <taxon>Eukaryota</taxon>
        <taxon>Viridiplantae</taxon>
        <taxon>Streptophyta</taxon>
        <taxon>Embryophyta</taxon>
        <taxon>Tracheophyta</taxon>
        <taxon>Spermatophyta</taxon>
        <taxon>Magnoliopsida</taxon>
        <taxon>Liliopsida</taxon>
        <taxon>Poales</taxon>
        <taxon>Poaceae</taxon>
        <taxon>BOP clade</taxon>
        <taxon>Pooideae</taxon>
        <taxon>Triticodae</taxon>
        <taxon>Triticeae</taxon>
        <taxon>Triticinae</taxon>
        <taxon>Aegilops</taxon>
    </lineage>
</organism>
<reference evidence="2" key="3">
    <citation type="journal article" date="2017" name="Nature">
        <title>Genome sequence of the progenitor of the wheat D genome Aegilops tauschii.</title>
        <authorList>
            <person name="Luo M.C."/>
            <person name="Gu Y.Q."/>
            <person name="Puiu D."/>
            <person name="Wang H."/>
            <person name="Twardziok S.O."/>
            <person name="Deal K.R."/>
            <person name="Huo N."/>
            <person name="Zhu T."/>
            <person name="Wang L."/>
            <person name="Wang Y."/>
            <person name="McGuire P.E."/>
            <person name="Liu S."/>
            <person name="Long H."/>
            <person name="Ramasamy R.K."/>
            <person name="Rodriguez J.C."/>
            <person name="Van S.L."/>
            <person name="Yuan L."/>
            <person name="Wang Z."/>
            <person name="Xia Z."/>
            <person name="Xiao L."/>
            <person name="Anderson O.D."/>
            <person name="Ouyang S."/>
            <person name="Liang Y."/>
            <person name="Zimin A.V."/>
            <person name="Pertea G."/>
            <person name="Qi P."/>
            <person name="Bennetzen J.L."/>
            <person name="Dai X."/>
            <person name="Dawson M.W."/>
            <person name="Muller H.G."/>
            <person name="Kugler K."/>
            <person name="Rivarola-Duarte L."/>
            <person name="Spannagl M."/>
            <person name="Mayer K.F.X."/>
            <person name="Lu F.H."/>
            <person name="Bevan M.W."/>
            <person name="Leroy P."/>
            <person name="Li P."/>
            <person name="You F.M."/>
            <person name="Sun Q."/>
            <person name="Liu Z."/>
            <person name="Lyons E."/>
            <person name="Wicker T."/>
            <person name="Salzberg S.L."/>
            <person name="Devos K.M."/>
            <person name="Dvorak J."/>
        </authorList>
    </citation>
    <scope>NUCLEOTIDE SEQUENCE [LARGE SCALE GENOMIC DNA]</scope>
    <source>
        <strain evidence="2">cv. AL8/78</strain>
    </source>
</reference>
<reference evidence="2" key="4">
    <citation type="submission" date="2019-03" db="UniProtKB">
        <authorList>
            <consortium name="EnsemblPlants"/>
        </authorList>
    </citation>
    <scope>IDENTIFICATION</scope>
</reference>
<evidence type="ECO:0000256" key="1">
    <source>
        <dbReference type="SAM" id="MobiDB-lite"/>
    </source>
</evidence>
<dbReference type="EnsemblPlants" id="AET7Gv21200200.20">
    <property type="protein sequence ID" value="AET7Gv21200200.20"/>
    <property type="gene ID" value="AET7Gv21200200"/>
</dbReference>
<reference evidence="3" key="2">
    <citation type="journal article" date="2017" name="Nat. Plants">
        <title>The Aegilops tauschii genome reveals multiple impacts of transposons.</title>
        <authorList>
            <person name="Zhao G."/>
            <person name="Zou C."/>
            <person name="Li K."/>
            <person name="Wang K."/>
            <person name="Li T."/>
            <person name="Gao L."/>
            <person name="Zhang X."/>
            <person name="Wang H."/>
            <person name="Yang Z."/>
            <person name="Liu X."/>
            <person name="Jiang W."/>
            <person name="Mao L."/>
            <person name="Kong X."/>
            <person name="Jiao Y."/>
            <person name="Jia J."/>
        </authorList>
    </citation>
    <scope>NUCLEOTIDE SEQUENCE [LARGE SCALE GENOMIC DNA]</scope>
    <source>
        <strain evidence="3">cv. AL8/78</strain>
    </source>
</reference>
<sequence>VASYKRKCWEDVFSRPMTSYVWFRWRKTWLTIYPQTSGFLLILSKVSESQSKERWRWLRQGELNAIAWGRTAARCSSTSHGVPHIQEPWRRGGGGAVNSLPSPGERTAARCS</sequence>
<evidence type="ECO:0000313" key="3">
    <source>
        <dbReference type="Proteomes" id="UP000015105"/>
    </source>
</evidence>